<proteinExistence type="inferred from homology"/>
<reference evidence="14" key="1">
    <citation type="submission" date="2020-10" db="EMBL/GenBank/DDBJ databases">
        <title>Unveiling of a novel bifunctional photoreceptor, Dualchrome1, isolated from a cosmopolitan green alga.</title>
        <authorList>
            <person name="Suzuki S."/>
            <person name="Kawachi M."/>
        </authorList>
    </citation>
    <scope>NUCLEOTIDE SEQUENCE</scope>
    <source>
        <strain evidence="14">NIES 2893</strain>
    </source>
</reference>
<dbReference type="SUPFAM" id="SSF50129">
    <property type="entry name" value="GroES-like"/>
    <property type="match status" value="1"/>
</dbReference>
<evidence type="ECO:0000256" key="4">
    <source>
        <dbReference type="ARBA" id="ARBA00022832"/>
    </source>
</evidence>
<dbReference type="InterPro" id="IPR036291">
    <property type="entry name" value="NAD(P)-bd_dom_sf"/>
</dbReference>
<keyword evidence="6" id="KW-0809">Transit peptide</keyword>
<dbReference type="InterPro" id="IPR036869">
    <property type="entry name" value="J_dom_sf"/>
</dbReference>
<dbReference type="AlphaFoldDB" id="A0A830HZZ8"/>
<protein>
    <recommendedName>
        <fullName evidence="11">enoyl-[acyl-carrier-protein] reductase</fullName>
        <ecNumber evidence="11">1.3.1.104</ecNumber>
    </recommendedName>
</protein>
<dbReference type="EMBL" id="BNJQ01000043">
    <property type="protein sequence ID" value="GHP12548.1"/>
    <property type="molecule type" value="Genomic_DNA"/>
</dbReference>
<dbReference type="InterPro" id="IPR051034">
    <property type="entry name" value="Mito_Enoyl-ACP_Reductase"/>
</dbReference>
<keyword evidence="10" id="KW-0275">Fatty acid biosynthesis</keyword>
<accession>A0A830HZZ8</accession>
<dbReference type="PANTHER" id="PTHR43981">
    <property type="entry name" value="ENOYL-[ACYL-CARRIER-PROTEIN] REDUCTASE, MITOCHONDRIAL"/>
    <property type="match status" value="1"/>
</dbReference>
<dbReference type="EC" id="1.3.1.104" evidence="11"/>
<evidence type="ECO:0000256" key="12">
    <source>
        <dbReference type="ARBA" id="ARBA00048843"/>
    </source>
</evidence>
<dbReference type="PROSITE" id="PS50076">
    <property type="entry name" value="DNAJ_2"/>
    <property type="match status" value="1"/>
</dbReference>
<evidence type="ECO:0000259" key="13">
    <source>
        <dbReference type="PROSITE" id="PS50076"/>
    </source>
</evidence>
<dbReference type="GO" id="GO:0141148">
    <property type="term" value="F:enoyl-[acyl-carrier-protein] reductase (NADPH) activity"/>
    <property type="evidence" value="ECO:0007669"/>
    <property type="project" value="UniProtKB-EC"/>
</dbReference>
<dbReference type="InterPro" id="IPR001623">
    <property type="entry name" value="DnaJ_domain"/>
</dbReference>
<dbReference type="SUPFAM" id="SSF46565">
    <property type="entry name" value="Chaperone J-domain"/>
    <property type="match status" value="1"/>
</dbReference>
<keyword evidence="4" id="KW-0276">Fatty acid metabolism</keyword>
<dbReference type="Gene3D" id="3.90.180.10">
    <property type="entry name" value="Medium-chain alcohol dehydrogenases, catalytic domain"/>
    <property type="match status" value="1"/>
</dbReference>
<evidence type="ECO:0000256" key="2">
    <source>
        <dbReference type="ARBA" id="ARBA00010371"/>
    </source>
</evidence>
<evidence type="ECO:0000256" key="6">
    <source>
        <dbReference type="ARBA" id="ARBA00022946"/>
    </source>
</evidence>
<evidence type="ECO:0000256" key="1">
    <source>
        <dbReference type="ARBA" id="ARBA00004173"/>
    </source>
</evidence>
<dbReference type="GO" id="GO:0006633">
    <property type="term" value="P:fatty acid biosynthetic process"/>
    <property type="evidence" value="ECO:0007669"/>
    <property type="project" value="UniProtKB-KW"/>
</dbReference>
<feature type="domain" description="J" evidence="13">
    <location>
        <begin position="8"/>
        <end position="69"/>
    </location>
</feature>
<comment type="caution">
    <text evidence="14">The sequence shown here is derived from an EMBL/GenBank/DDBJ whole genome shotgun (WGS) entry which is preliminary data.</text>
</comment>
<evidence type="ECO:0000256" key="5">
    <source>
        <dbReference type="ARBA" id="ARBA00022857"/>
    </source>
</evidence>
<evidence type="ECO:0000256" key="11">
    <source>
        <dbReference type="ARBA" id="ARBA00038963"/>
    </source>
</evidence>
<organism evidence="14 15">
    <name type="scientific">Pycnococcus provasolii</name>
    <dbReference type="NCBI Taxonomy" id="41880"/>
    <lineage>
        <taxon>Eukaryota</taxon>
        <taxon>Viridiplantae</taxon>
        <taxon>Chlorophyta</taxon>
        <taxon>Pseudoscourfieldiophyceae</taxon>
        <taxon>Pseudoscourfieldiales</taxon>
        <taxon>Pycnococcaceae</taxon>
        <taxon>Pycnococcus</taxon>
    </lineage>
</organism>
<evidence type="ECO:0000256" key="10">
    <source>
        <dbReference type="ARBA" id="ARBA00023160"/>
    </source>
</evidence>
<keyword evidence="5" id="KW-0521">NADP</keyword>
<dbReference type="InterPro" id="IPR020843">
    <property type="entry name" value="ER"/>
</dbReference>
<dbReference type="Gene3D" id="1.10.287.110">
    <property type="entry name" value="DnaJ domain"/>
    <property type="match status" value="1"/>
</dbReference>
<evidence type="ECO:0000313" key="15">
    <source>
        <dbReference type="Proteomes" id="UP000660262"/>
    </source>
</evidence>
<dbReference type="PANTHER" id="PTHR43981:SF2">
    <property type="entry name" value="ENOYL-[ACYL-CARRIER-PROTEIN] REDUCTASE, MITOCHONDRIAL"/>
    <property type="match status" value="1"/>
</dbReference>
<dbReference type="InterPro" id="IPR013154">
    <property type="entry name" value="ADH-like_N"/>
</dbReference>
<comment type="subcellular location">
    <subcellularLocation>
        <location evidence="1">Mitochondrion</location>
    </subcellularLocation>
</comment>
<keyword evidence="9" id="KW-0496">Mitochondrion</keyword>
<dbReference type="Pfam" id="PF00226">
    <property type="entry name" value="DnaJ"/>
    <property type="match status" value="1"/>
</dbReference>
<name>A0A830HZZ8_9CHLO</name>
<keyword evidence="3" id="KW-0444">Lipid biosynthesis</keyword>
<sequence>MSLSDDVDYYALLNVSRSSSAVEIRRSYRNLLTKEHPDKGGDPEKFAQIQRAYDVLSSDERRATYDQGGAAASRTVDEEFVDAFGGGSFSQKLREQEGRREHLADQIQVRQSADANSHTAGFEAWMRARGDAANVVYTSETMAEQFGVVKSSYEAVPLPPIRAYQVRCNSLAMGGVAAAKDALEIVSEAIPSELEWGEVLVNIRAAPVNPLDLYTVATGSAMAGGKDDAPEQPPFIAGHDALAVVVKIGPGVKNLAENDWVFPFKPKMGTWRSLAVWREKDVLKMPSDLMPAEYASMMREMCVAYRLLEDYGSLRPGDAVILNAANSTVGQVVIQLCTLLKLRTIALIRENESKPEEFEKTANWLKSLGATEVLPDAGSIKLELDKKRFFAKPKLGLDAVGGQSAVRLADALHEGCPLVIYGCMSNRAPTWPWGAWVSNELSVFGFNLRRWMNQNKKKVPSMLEALAKLVNADKLVINYTEYELSTEFDEAIDHALEDGRGTKIMLKVNDIGVTY</sequence>
<keyword evidence="8" id="KW-0443">Lipid metabolism</keyword>
<dbReference type="PRINTS" id="PR00625">
    <property type="entry name" value="JDOMAIN"/>
</dbReference>
<dbReference type="Gene3D" id="3.40.50.720">
    <property type="entry name" value="NAD(P)-binding Rossmann-like Domain"/>
    <property type="match status" value="1"/>
</dbReference>
<comment type="similarity">
    <text evidence="2">Belongs to the zinc-containing alcohol dehydrogenase family. Quinone oxidoreductase subfamily.</text>
</comment>
<dbReference type="CDD" id="cd06257">
    <property type="entry name" value="DnaJ"/>
    <property type="match status" value="1"/>
</dbReference>
<dbReference type="Pfam" id="PF08240">
    <property type="entry name" value="ADH_N"/>
    <property type="match status" value="1"/>
</dbReference>
<comment type="catalytic activity">
    <reaction evidence="12">
        <text>a 2,3-saturated acyl-[ACP] + NADP(+) = a (2E)-enoyl-[ACP] + NADPH + H(+)</text>
        <dbReference type="Rhea" id="RHEA:22564"/>
        <dbReference type="Rhea" id="RHEA-COMP:9925"/>
        <dbReference type="Rhea" id="RHEA-COMP:9926"/>
        <dbReference type="ChEBI" id="CHEBI:15378"/>
        <dbReference type="ChEBI" id="CHEBI:57783"/>
        <dbReference type="ChEBI" id="CHEBI:58349"/>
        <dbReference type="ChEBI" id="CHEBI:78784"/>
        <dbReference type="ChEBI" id="CHEBI:78785"/>
        <dbReference type="EC" id="1.3.1.104"/>
    </reaction>
</comment>
<gene>
    <name evidence="14" type="ORF">PPROV_001127600</name>
</gene>
<dbReference type="SMART" id="SM00829">
    <property type="entry name" value="PKS_ER"/>
    <property type="match status" value="1"/>
</dbReference>
<dbReference type="SMART" id="SM00271">
    <property type="entry name" value="DnaJ"/>
    <property type="match status" value="1"/>
</dbReference>
<dbReference type="CDD" id="cd08290">
    <property type="entry name" value="ETR"/>
    <property type="match status" value="1"/>
</dbReference>
<keyword evidence="7" id="KW-0560">Oxidoreductase</keyword>
<evidence type="ECO:0000313" key="14">
    <source>
        <dbReference type="EMBL" id="GHP12548.1"/>
    </source>
</evidence>
<dbReference type="Proteomes" id="UP000660262">
    <property type="component" value="Unassembled WGS sequence"/>
</dbReference>
<evidence type="ECO:0000256" key="3">
    <source>
        <dbReference type="ARBA" id="ARBA00022516"/>
    </source>
</evidence>
<dbReference type="SUPFAM" id="SSF51735">
    <property type="entry name" value="NAD(P)-binding Rossmann-fold domains"/>
    <property type="match status" value="1"/>
</dbReference>
<dbReference type="GO" id="GO:0005739">
    <property type="term" value="C:mitochondrion"/>
    <property type="evidence" value="ECO:0007669"/>
    <property type="project" value="UniProtKB-SubCell"/>
</dbReference>
<evidence type="ECO:0000256" key="7">
    <source>
        <dbReference type="ARBA" id="ARBA00023002"/>
    </source>
</evidence>
<keyword evidence="15" id="KW-1185">Reference proteome</keyword>
<dbReference type="InterPro" id="IPR011032">
    <property type="entry name" value="GroES-like_sf"/>
</dbReference>
<dbReference type="OrthoDB" id="445556at2759"/>
<evidence type="ECO:0000256" key="8">
    <source>
        <dbReference type="ARBA" id="ARBA00023098"/>
    </source>
</evidence>
<evidence type="ECO:0000256" key="9">
    <source>
        <dbReference type="ARBA" id="ARBA00023128"/>
    </source>
</evidence>